<proteinExistence type="predicted"/>
<comment type="caution">
    <text evidence="2">The sequence shown here is derived from an EMBL/GenBank/DDBJ whole genome shotgun (WGS) entry which is preliminary data.</text>
</comment>
<name>A0A9D4EP50_DREPO</name>
<accession>A0A9D4EP50</accession>
<keyword evidence="3" id="KW-1185">Reference proteome</keyword>
<protein>
    <submittedName>
        <fullName evidence="2">Uncharacterized protein</fullName>
    </submittedName>
</protein>
<feature type="region of interest" description="Disordered" evidence="1">
    <location>
        <begin position="27"/>
        <end position="65"/>
    </location>
</feature>
<reference evidence="2" key="1">
    <citation type="journal article" date="2019" name="bioRxiv">
        <title>The Genome of the Zebra Mussel, Dreissena polymorpha: A Resource for Invasive Species Research.</title>
        <authorList>
            <person name="McCartney M.A."/>
            <person name="Auch B."/>
            <person name="Kono T."/>
            <person name="Mallez S."/>
            <person name="Zhang Y."/>
            <person name="Obille A."/>
            <person name="Becker A."/>
            <person name="Abrahante J.E."/>
            <person name="Garbe J."/>
            <person name="Badalamenti J.P."/>
            <person name="Herman A."/>
            <person name="Mangelson H."/>
            <person name="Liachko I."/>
            <person name="Sullivan S."/>
            <person name="Sone E.D."/>
            <person name="Koren S."/>
            <person name="Silverstein K.A.T."/>
            <person name="Beckman K.B."/>
            <person name="Gohl D.M."/>
        </authorList>
    </citation>
    <scope>NUCLEOTIDE SEQUENCE</scope>
    <source>
        <strain evidence="2">Duluth1</strain>
        <tissue evidence="2">Whole animal</tissue>
    </source>
</reference>
<evidence type="ECO:0000313" key="2">
    <source>
        <dbReference type="EMBL" id="KAH3782848.1"/>
    </source>
</evidence>
<dbReference type="Proteomes" id="UP000828390">
    <property type="component" value="Unassembled WGS sequence"/>
</dbReference>
<evidence type="ECO:0000256" key="1">
    <source>
        <dbReference type="SAM" id="MobiDB-lite"/>
    </source>
</evidence>
<gene>
    <name evidence="2" type="ORF">DPMN_160768</name>
</gene>
<reference evidence="2" key="2">
    <citation type="submission" date="2020-11" db="EMBL/GenBank/DDBJ databases">
        <authorList>
            <person name="McCartney M.A."/>
            <person name="Auch B."/>
            <person name="Kono T."/>
            <person name="Mallez S."/>
            <person name="Becker A."/>
            <person name="Gohl D.M."/>
            <person name="Silverstein K.A.T."/>
            <person name="Koren S."/>
            <person name="Bechman K.B."/>
            <person name="Herman A."/>
            <person name="Abrahante J.E."/>
            <person name="Garbe J."/>
        </authorList>
    </citation>
    <scope>NUCLEOTIDE SEQUENCE</scope>
    <source>
        <strain evidence="2">Duluth1</strain>
        <tissue evidence="2">Whole animal</tissue>
    </source>
</reference>
<sequence>MTSWLEKNIERLMEYVTDQFLQEDQYHTLTPKKQRMESSSTKSDVTILPRKSPRKSTAPKPETPKKIEVFHGLGTSVSSQSLSPEEQYHAQFQKGAIHFGEKMGKSSKRSQKSIYGFLKRHFFDSPQLGIVRYLN</sequence>
<organism evidence="2 3">
    <name type="scientific">Dreissena polymorpha</name>
    <name type="common">Zebra mussel</name>
    <name type="synonym">Mytilus polymorpha</name>
    <dbReference type="NCBI Taxonomy" id="45954"/>
    <lineage>
        <taxon>Eukaryota</taxon>
        <taxon>Metazoa</taxon>
        <taxon>Spiralia</taxon>
        <taxon>Lophotrochozoa</taxon>
        <taxon>Mollusca</taxon>
        <taxon>Bivalvia</taxon>
        <taxon>Autobranchia</taxon>
        <taxon>Heteroconchia</taxon>
        <taxon>Euheterodonta</taxon>
        <taxon>Imparidentia</taxon>
        <taxon>Neoheterodontei</taxon>
        <taxon>Myida</taxon>
        <taxon>Dreissenoidea</taxon>
        <taxon>Dreissenidae</taxon>
        <taxon>Dreissena</taxon>
    </lineage>
</organism>
<dbReference type="AlphaFoldDB" id="A0A9D4EP50"/>
<evidence type="ECO:0000313" key="3">
    <source>
        <dbReference type="Proteomes" id="UP000828390"/>
    </source>
</evidence>
<dbReference type="EMBL" id="JAIWYP010000008">
    <property type="protein sequence ID" value="KAH3782848.1"/>
    <property type="molecule type" value="Genomic_DNA"/>
</dbReference>